<evidence type="ECO:0000259" key="16">
    <source>
        <dbReference type="PROSITE" id="PS50109"/>
    </source>
</evidence>
<dbReference type="InterPro" id="IPR003660">
    <property type="entry name" value="HAMP_dom"/>
</dbReference>
<dbReference type="FunFam" id="1.10.287.130:FF:000001">
    <property type="entry name" value="Two-component sensor histidine kinase"/>
    <property type="match status" value="1"/>
</dbReference>
<evidence type="ECO:0000256" key="3">
    <source>
        <dbReference type="ARBA" id="ARBA00004314"/>
    </source>
</evidence>
<evidence type="ECO:0000256" key="9">
    <source>
        <dbReference type="ARBA" id="ARBA00022741"/>
    </source>
</evidence>
<dbReference type="InterPro" id="IPR035965">
    <property type="entry name" value="PAS-like_dom_sf"/>
</dbReference>
<dbReference type="GO" id="GO:0005524">
    <property type="term" value="F:ATP binding"/>
    <property type="evidence" value="ECO:0007669"/>
    <property type="project" value="UniProtKB-KW"/>
</dbReference>
<feature type="domain" description="Histidine kinase" evidence="16">
    <location>
        <begin position="393"/>
        <end position="613"/>
    </location>
</feature>
<dbReference type="PROSITE" id="PS50885">
    <property type="entry name" value="HAMP"/>
    <property type="match status" value="1"/>
</dbReference>
<keyword evidence="5" id="KW-1003">Cell membrane</keyword>
<feature type="transmembrane region" description="Helical" evidence="15">
    <location>
        <begin position="180"/>
        <end position="204"/>
    </location>
</feature>
<keyword evidence="6" id="KW-0597">Phosphoprotein</keyword>
<evidence type="ECO:0000313" key="19">
    <source>
        <dbReference type="EMBL" id="SFC64222.1"/>
    </source>
</evidence>
<dbReference type="InterPro" id="IPR036890">
    <property type="entry name" value="HATPase_C_sf"/>
</dbReference>
<dbReference type="Gene3D" id="1.10.287.130">
    <property type="match status" value="1"/>
</dbReference>
<dbReference type="SMART" id="SM00091">
    <property type="entry name" value="PAS"/>
    <property type="match status" value="1"/>
</dbReference>
<evidence type="ECO:0000259" key="18">
    <source>
        <dbReference type="PROSITE" id="PS50885"/>
    </source>
</evidence>
<dbReference type="SUPFAM" id="SSF47384">
    <property type="entry name" value="Homodimeric domain of signal transducing histidine kinase"/>
    <property type="match status" value="1"/>
</dbReference>
<proteinExistence type="predicted"/>
<dbReference type="PROSITE" id="PS50112">
    <property type="entry name" value="PAS"/>
    <property type="match status" value="1"/>
</dbReference>
<dbReference type="CDD" id="cd06225">
    <property type="entry name" value="HAMP"/>
    <property type="match status" value="1"/>
</dbReference>
<dbReference type="GO" id="GO:0000155">
    <property type="term" value="F:phosphorelay sensor kinase activity"/>
    <property type="evidence" value="ECO:0007669"/>
    <property type="project" value="InterPro"/>
</dbReference>
<dbReference type="Pfam" id="PF00989">
    <property type="entry name" value="PAS"/>
    <property type="match status" value="1"/>
</dbReference>
<dbReference type="InterPro" id="IPR004358">
    <property type="entry name" value="Sig_transdc_His_kin-like_C"/>
</dbReference>
<sequence>MIKSMKFKISLILIVFILLTIGNSVVSISYFNKLERSIDLIMDANYDSVVAAQNMNDALERQDSLELSFIFEDNEFLSSEHESNHMKFLEWIYKAKNNITEDGEKEILEVIEKNYTDYSNKIKDLESVKAKEGNEKVNRYYYNNIFPLFQTLKEECNELLNINQQSMLNMRGKSKELANSARYCTVIISALVLIIGLSIIGYLLKKIIHPIEDLAVGINKISAGNYEYKIPLKREKEINYILNDFNDMAEKLKQYEKLNINEILREKQKAEGIIESIDFPIIVTNDDNKVIMLNKSAERLFDVKEKNTLNRHFLECIEQREVFNIIQKARNSVKEYKGFNDIEIDQNDNKVYFRISANPIWFENNENIATVTIMQDITKFKEIDNMKSDFISNVSHEFRTPLTSICMAVGLLLEENNEGRESQTELLTIIKEDSERLDNLVSELLDLSKMEAGKIEMDIKDVDIKDVINQVKRTFKIQLQEKNITLNINTKTITRKARVDINKISWVVVNLVGNALRYTKIDGTGVIEIKAKEVNNTMLISITDNGEGIPEQDQKIIFEKFIQLKDSSGQITGNSGLGLAICKEIIKAHLGDIWVDSKLGEGSTFYFTLKLGGVLDEEENTNS</sequence>
<dbReference type="CDD" id="cd00075">
    <property type="entry name" value="HATPase"/>
    <property type="match status" value="1"/>
</dbReference>
<dbReference type="GO" id="GO:0007234">
    <property type="term" value="P:osmosensory signaling via phosphorelay pathway"/>
    <property type="evidence" value="ECO:0007669"/>
    <property type="project" value="TreeGrafter"/>
</dbReference>
<evidence type="ECO:0000256" key="7">
    <source>
        <dbReference type="ARBA" id="ARBA00022679"/>
    </source>
</evidence>
<dbReference type="GO" id="GO:0045121">
    <property type="term" value="C:membrane raft"/>
    <property type="evidence" value="ECO:0007669"/>
    <property type="project" value="UniProtKB-SubCell"/>
</dbReference>
<dbReference type="GO" id="GO:0005886">
    <property type="term" value="C:plasma membrane"/>
    <property type="evidence" value="ECO:0007669"/>
    <property type="project" value="UniProtKB-SubCell"/>
</dbReference>
<name>A0A1I1KVC6_9CLOT</name>
<evidence type="ECO:0000256" key="15">
    <source>
        <dbReference type="SAM" id="Phobius"/>
    </source>
</evidence>
<dbReference type="Pfam" id="PF00512">
    <property type="entry name" value="HisKA"/>
    <property type="match status" value="1"/>
</dbReference>
<evidence type="ECO:0000256" key="4">
    <source>
        <dbReference type="ARBA" id="ARBA00012438"/>
    </source>
</evidence>
<keyword evidence="13" id="KW-0902">Two-component regulatory system</keyword>
<dbReference type="AlphaFoldDB" id="A0A1I1KVC6"/>
<comment type="catalytic activity">
    <reaction evidence="1">
        <text>ATP + protein L-histidine = ADP + protein N-phospho-L-histidine.</text>
        <dbReference type="EC" id="2.7.13.3"/>
    </reaction>
</comment>
<dbReference type="InterPro" id="IPR013767">
    <property type="entry name" value="PAS_fold"/>
</dbReference>
<dbReference type="CDD" id="cd00082">
    <property type="entry name" value="HisKA"/>
    <property type="match status" value="1"/>
</dbReference>
<dbReference type="PRINTS" id="PR00344">
    <property type="entry name" value="BCTRLSENSOR"/>
</dbReference>
<organism evidence="19 20">
    <name type="scientific">Clostridium uliginosum</name>
    <dbReference type="NCBI Taxonomy" id="119641"/>
    <lineage>
        <taxon>Bacteria</taxon>
        <taxon>Bacillati</taxon>
        <taxon>Bacillota</taxon>
        <taxon>Clostridia</taxon>
        <taxon>Eubacteriales</taxon>
        <taxon>Clostridiaceae</taxon>
        <taxon>Clostridium</taxon>
    </lineage>
</organism>
<protein>
    <recommendedName>
        <fullName evidence="4">histidine kinase</fullName>
        <ecNumber evidence="4">2.7.13.3</ecNumber>
    </recommendedName>
</protein>
<keyword evidence="12 15" id="KW-1133">Transmembrane helix</keyword>
<dbReference type="SMART" id="SM00304">
    <property type="entry name" value="HAMP"/>
    <property type="match status" value="1"/>
</dbReference>
<dbReference type="Pfam" id="PF02518">
    <property type="entry name" value="HATPase_c"/>
    <property type="match status" value="1"/>
</dbReference>
<dbReference type="SUPFAM" id="SSF55874">
    <property type="entry name" value="ATPase domain of HSP90 chaperone/DNA topoisomerase II/histidine kinase"/>
    <property type="match status" value="1"/>
</dbReference>
<keyword evidence="14 15" id="KW-0472">Membrane</keyword>
<dbReference type="Gene3D" id="6.10.340.10">
    <property type="match status" value="1"/>
</dbReference>
<keyword evidence="9" id="KW-0547">Nucleotide-binding</keyword>
<evidence type="ECO:0000256" key="6">
    <source>
        <dbReference type="ARBA" id="ARBA00022553"/>
    </source>
</evidence>
<dbReference type="NCBIfam" id="TIGR00229">
    <property type="entry name" value="sensory_box"/>
    <property type="match status" value="1"/>
</dbReference>
<dbReference type="GO" id="GO:0000156">
    <property type="term" value="F:phosphorelay response regulator activity"/>
    <property type="evidence" value="ECO:0007669"/>
    <property type="project" value="TreeGrafter"/>
</dbReference>
<dbReference type="SUPFAM" id="SSF158472">
    <property type="entry name" value="HAMP domain-like"/>
    <property type="match status" value="1"/>
</dbReference>
<keyword evidence="7" id="KW-0808">Transferase</keyword>
<evidence type="ECO:0000256" key="10">
    <source>
        <dbReference type="ARBA" id="ARBA00022777"/>
    </source>
</evidence>
<dbReference type="PANTHER" id="PTHR42878:SF7">
    <property type="entry name" value="SENSOR HISTIDINE KINASE GLRK"/>
    <property type="match status" value="1"/>
</dbReference>
<dbReference type="GO" id="GO:0006355">
    <property type="term" value="P:regulation of DNA-templated transcription"/>
    <property type="evidence" value="ECO:0007669"/>
    <property type="project" value="InterPro"/>
</dbReference>
<keyword evidence="10" id="KW-0418">Kinase</keyword>
<dbReference type="SMART" id="SM00388">
    <property type="entry name" value="HisKA"/>
    <property type="match status" value="1"/>
</dbReference>
<keyword evidence="20" id="KW-1185">Reference proteome</keyword>
<keyword evidence="11" id="KW-0067">ATP-binding</keyword>
<dbReference type="InterPro" id="IPR003594">
    <property type="entry name" value="HATPase_dom"/>
</dbReference>
<dbReference type="FunFam" id="3.30.565.10:FF:000023">
    <property type="entry name" value="PAS domain-containing sensor histidine kinase"/>
    <property type="match status" value="1"/>
</dbReference>
<dbReference type="InterPro" id="IPR003661">
    <property type="entry name" value="HisK_dim/P_dom"/>
</dbReference>
<dbReference type="InterPro" id="IPR050351">
    <property type="entry name" value="BphY/WalK/GraS-like"/>
</dbReference>
<dbReference type="EC" id="2.7.13.3" evidence="4"/>
<dbReference type="GO" id="GO:0030295">
    <property type="term" value="F:protein kinase activator activity"/>
    <property type="evidence" value="ECO:0007669"/>
    <property type="project" value="TreeGrafter"/>
</dbReference>
<dbReference type="InterPro" id="IPR036097">
    <property type="entry name" value="HisK_dim/P_sf"/>
</dbReference>
<dbReference type="CDD" id="cd00130">
    <property type="entry name" value="PAS"/>
    <property type="match status" value="1"/>
</dbReference>
<evidence type="ECO:0000256" key="14">
    <source>
        <dbReference type="ARBA" id="ARBA00023136"/>
    </source>
</evidence>
<evidence type="ECO:0000256" key="11">
    <source>
        <dbReference type="ARBA" id="ARBA00022840"/>
    </source>
</evidence>
<feature type="domain" description="PAS" evidence="17">
    <location>
        <begin position="266"/>
        <end position="336"/>
    </location>
</feature>
<accession>A0A1I1KVC6</accession>
<feature type="domain" description="HAMP" evidence="18">
    <location>
        <begin position="205"/>
        <end position="257"/>
    </location>
</feature>
<comment type="subcellular location">
    <subcellularLocation>
        <location evidence="2">Cell membrane</location>
    </subcellularLocation>
    <subcellularLocation>
        <location evidence="3">Membrane raft</location>
        <topology evidence="3">Multi-pass membrane protein</topology>
    </subcellularLocation>
</comment>
<evidence type="ECO:0000256" key="1">
    <source>
        <dbReference type="ARBA" id="ARBA00000085"/>
    </source>
</evidence>
<dbReference type="Proteomes" id="UP000199263">
    <property type="component" value="Unassembled WGS sequence"/>
</dbReference>
<dbReference type="RefSeq" id="WP_090089728.1">
    <property type="nucleotide sequence ID" value="NZ_FOMG01000006.1"/>
</dbReference>
<evidence type="ECO:0000256" key="13">
    <source>
        <dbReference type="ARBA" id="ARBA00023012"/>
    </source>
</evidence>
<dbReference type="STRING" id="119641.SAMN05421842_106152"/>
<keyword evidence="8 15" id="KW-0812">Transmembrane</keyword>
<dbReference type="InterPro" id="IPR000014">
    <property type="entry name" value="PAS"/>
</dbReference>
<dbReference type="InterPro" id="IPR005467">
    <property type="entry name" value="His_kinase_dom"/>
</dbReference>
<gene>
    <name evidence="19" type="ORF">SAMN05421842_106152</name>
</gene>
<dbReference type="SUPFAM" id="SSF55785">
    <property type="entry name" value="PYP-like sensor domain (PAS domain)"/>
    <property type="match status" value="1"/>
</dbReference>
<dbReference type="Gene3D" id="3.30.565.10">
    <property type="entry name" value="Histidine kinase-like ATPase, C-terminal domain"/>
    <property type="match status" value="1"/>
</dbReference>
<dbReference type="EMBL" id="FOMG01000006">
    <property type="protein sequence ID" value="SFC64222.1"/>
    <property type="molecule type" value="Genomic_DNA"/>
</dbReference>
<dbReference type="PANTHER" id="PTHR42878">
    <property type="entry name" value="TWO-COMPONENT HISTIDINE KINASE"/>
    <property type="match status" value="1"/>
</dbReference>
<dbReference type="PROSITE" id="PS50109">
    <property type="entry name" value="HIS_KIN"/>
    <property type="match status" value="1"/>
</dbReference>
<dbReference type="Pfam" id="PF00672">
    <property type="entry name" value="HAMP"/>
    <property type="match status" value="1"/>
</dbReference>
<reference evidence="19 20" key="1">
    <citation type="submission" date="2016-10" db="EMBL/GenBank/DDBJ databases">
        <authorList>
            <person name="de Groot N.N."/>
        </authorList>
    </citation>
    <scope>NUCLEOTIDE SEQUENCE [LARGE SCALE GENOMIC DNA]</scope>
    <source>
        <strain evidence="19 20">DSM 12992</strain>
    </source>
</reference>
<evidence type="ECO:0000256" key="12">
    <source>
        <dbReference type="ARBA" id="ARBA00022989"/>
    </source>
</evidence>
<evidence type="ECO:0000256" key="2">
    <source>
        <dbReference type="ARBA" id="ARBA00004236"/>
    </source>
</evidence>
<evidence type="ECO:0000313" key="20">
    <source>
        <dbReference type="Proteomes" id="UP000199263"/>
    </source>
</evidence>
<evidence type="ECO:0000256" key="5">
    <source>
        <dbReference type="ARBA" id="ARBA00022475"/>
    </source>
</evidence>
<evidence type="ECO:0000256" key="8">
    <source>
        <dbReference type="ARBA" id="ARBA00022692"/>
    </source>
</evidence>
<dbReference type="Gene3D" id="3.30.450.20">
    <property type="entry name" value="PAS domain"/>
    <property type="match status" value="1"/>
</dbReference>
<dbReference type="OrthoDB" id="9813151at2"/>
<evidence type="ECO:0000259" key="17">
    <source>
        <dbReference type="PROSITE" id="PS50112"/>
    </source>
</evidence>
<dbReference type="SMART" id="SM00387">
    <property type="entry name" value="HATPase_c"/>
    <property type="match status" value="1"/>
</dbReference>